<comment type="caution">
    <text evidence="1">The sequence shown here is derived from an EMBL/GenBank/DDBJ whole genome shotgun (WGS) entry which is preliminary data.</text>
</comment>
<evidence type="ECO:0000313" key="1">
    <source>
        <dbReference type="EMBL" id="RJL23225.1"/>
    </source>
</evidence>
<sequence length="84" mass="8695">MSNVQPITITVDPAVAEYARQQVQAGQARSVSAWFNAAATRQMELDRQGDAAFAAAAARAAATPGVAERAARRAAKAKRLLGAG</sequence>
<dbReference type="EMBL" id="QZEY01000019">
    <property type="protein sequence ID" value="RJL23225.1"/>
    <property type="molecule type" value="Genomic_DNA"/>
</dbReference>
<evidence type="ECO:0008006" key="3">
    <source>
        <dbReference type="Google" id="ProtNLM"/>
    </source>
</evidence>
<gene>
    <name evidence="1" type="ORF">D5H75_33170</name>
</gene>
<evidence type="ECO:0000313" key="2">
    <source>
        <dbReference type="Proteomes" id="UP000265768"/>
    </source>
</evidence>
<name>A0A3A4A416_9ACTN</name>
<reference evidence="1 2" key="1">
    <citation type="submission" date="2018-09" db="EMBL/GenBank/DDBJ databases">
        <title>YIM 75507 draft genome.</title>
        <authorList>
            <person name="Tang S."/>
            <person name="Feng Y."/>
        </authorList>
    </citation>
    <scope>NUCLEOTIDE SEQUENCE [LARGE SCALE GENOMIC DNA]</scope>
    <source>
        <strain evidence="1 2">YIM 75507</strain>
    </source>
</reference>
<keyword evidence="2" id="KW-1185">Reference proteome</keyword>
<accession>A0A3A4A416</accession>
<protein>
    <recommendedName>
        <fullName evidence="3">Antitoxin</fullName>
    </recommendedName>
</protein>
<dbReference type="AlphaFoldDB" id="A0A3A4A416"/>
<dbReference type="RefSeq" id="WP_119930537.1">
    <property type="nucleotide sequence ID" value="NZ_QZEY01000019.1"/>
</dbReference>
<proteinExistence type="predicted"/>
<dbReference type="OrthoDB" id="3543931at2"/>
<dbReference type="Proteomes" id="UP000265768">
    <property type="component" value="Unassembled WGS sequence"/>
</dbReference>
<organism evidence="1 2">
    <name type="scientific">Bailinhaonella thermotolerans</name>
    <dbReference type="NCBI Taxonomy" id="1070861"/>
    <lineage>
        <taxon>Bacteria</taxon>
        <taxon>Bacillati</taxon>
        <taxon>Actinomycetota</taxon>
        <taxon>Actinomycetes</taxon>
        <taxon>Streptosporangiales</taxon>
        <taxon>Streptosporangiaceae</taxon>
        <taxon>Bailinhaonella</taxon>
    </lineage>
</organism>